<dbReference type="GO" id="GO:1990813">
    <property type="term" value="P:meiotic centromeric cohesion protection in anaphase I"/>
    <property type="evidence" value="ECO:0007669"/>
    <property type="project" value="EnsemblFungi"/>
</dbReference>
<dbReference type="GO" id="GO:0004722">
    <property type="term" value="F:protein serine/threonine phosphatase activity"/>
    <property type="evidence" value="ECO:0007669"/>
    <property type="project" value="EnsemblFungi"/>
</dbReference>
<dbReference type="InterPro" id="IPR021133">
    <property type="entry name" value="HEAT_type_2"/>
</dbReference>
<keyword evidence="6" id="KW-1185">Reference proteome</keyword>
<dbReference type="InterPro" id="IPR016024">
    <property type="entry name" value="ARM-type_fold"/>
</dbReference>
<dbReference type="AlphaFoldDB" id="A0A1A0HAD5"/>
<feature type="repeat" description="HEAT" evidence="3">
    <location>
        <begin position="417"/>
        <end position="455"/>
    </location>
</feature>
<feature type="repeat" description="HEAT" evidence="3">
    <location>
        <begin position="339"/>
        <end position="377"/>
    </location>
</feature>
<dbReference type="GeneID" id="30030420"/>
<feature type="repeat" description="HEAT" evidence="3">
    <location>
        <begin position="299"/>
        <end position="337"/>
    </location>
</feature>
<reference evidence="5 6" key="1">
    <citation type="submission" date="2016-05" db="EMBL/GenBank/DDBJ databases">
        <title>Comparative genomics of biotechnologically important yeasts.</title>
        <authorList>
            <consortium name="DOE Joint Genome Institute"/>
            <person name="Riley R."/>
            <person name="Haridas S."/>
            <person name="Wolfe K.H."/>
            <person name="Lopes M.R."/>
            <person name="Hittinger C.T."/>
            <person name="Goker M."/>
            <person name="Salamov A."/>
            <person name="Wisecaver J."/>
            <person name="Long T.M."/>
            <person name="Aerts A.L."/>
            <person name="Barry K."/>
            <person name="Choi C."/>
            <person name="Clum A."/>
            <person name="Coughlan A.Y."/>
            <person name="Deshpande S."/>
            <person name="Douglass A.P."/>
            <person name="Hanson S.J."/>
            <person name="Klenk H.-P."/>
            <person name="LaButti K."/>
            <person name="Lapidus A."/>
            <person name="Lindquist E."/>
            <person name="Lipzen A."/>
            <person name="Meier-kolthoff J.P."/>
            <person name="Ohm R.A."/>
            <person name="Otillar R.P."/>
            <person name="Pangilinan J."/>
            <person name="Peng Y."/>
            <person name="Rokas A."/>
            <person name="Rosa C.A."/>
            <person name="Scheuner C."/>
            <person name="Sibirny A.A."/>
            <person name="Slot J.C."/>
            <person name="Stielow J.B."/>
            <person name="Sun H."/>
            <person name="Kurtzman C.P."/>
            <person name="Blackwell M."/>
            <person name="Grigoriev I.V."/>
            <person name="Jeffries T.W."/>
        </authorList>
    </citation>
    <scope>NUCLEOTIDE SEQUENCE [LARGE SCALE GENOMIC DNA]</scope>
    <source>
        <strain evidence="5 6">NRRL YB-4993</strain>
    </source>
</reference>
<dbReference type="InterPro" id="IPR054573">
    <property type="entry name" value="PP2A/SF3B1-like_HEAT"/>
</dbReference>
<proteinExistence type="inferred from homology"/>
<keyword evidence="1" id="KW-0677">Repeat</keyword>
<dbReference type="GO" id="GO:0000159">
    <property type="term" value="C:protein phosphatase type 2A complex"/>
    <property type="evidence" value="ECO:0007669"/>
    <property type="project" value="EnsemblFungi"/>
</dbReference>
<feature type="domain" description="Phosphatase PP2A regulatory subunit A/Splicing factor 3B subunit 1-like HEAT repeat" evidence="4">
    <location>
        <begin position="371"/>
        <end position="448"/>
    </location>
</feature>
<dbReference type="GO" id="GO:0005829">
    <property type="term" value="C:cytosol"/>
    <property type="evidence" value="ECO:0007669"/>
    <property type="project" value="TreeGrafter"/>
</dbReference>
<dbReference type="GO" id="GO:0031030">
    <property type="term" value="P:negative regulation of septation initiation signaling"/>
    <property type="evidence" value="ECO:0007669"/>
    <property type="project" value="EnsemblFungi"/>
</dbReference>
<dbReference type="InterPro" id="IPR000357">
    <property type="entry name" value="HEAT"/>
</dbReference>
<dbReference type="Gene3D" id="1.25.10.10">
    <property type="entry name" value="Leucine-rich Repeat Variant"/>
    <property type="match status" value="1"/>
</dbReference>
<dbReference type="Proteomes" id="UP000092555">
    <property type="component" value="Unassembled WGS sequence"/>
</dbReference>
<dbReference type="GO" id="GO:0019888">
    <property type="term" value="F:protein phosphatase regulator activity"/>
    <property type="evidence" value="ECO:0007669"/>
    <property type="project" value="TreeGrafter"/>
</dbReference>
<dbReference type="STRING" id="869754.A0A1A0HAD5"/>
<dbReference type="GO" id="GO:0005935">
    <property type="term" value="C:cellular bud neck"/>
    <property type="evidence" value="ECO:0007669"/>
    <property type="project" value="EnsemblFungi"/>
</dbReference>
<dbReference type="GO" id="GO:0000775">
    <property type="term" value="C:chromosome, centromeric region"/>
    <property type="evidence" value="ECO:0007669"/>
    <property type="project" value="EnsemblFungi"/>
</dbReference>
<dbReference type="InterPro" id="IPR051023">
    <property type="entry name" value="PP2A_Regulatory_Subunit_A"/>
</dbReference>
<dbReference type="OrthoDB" id="340346at2759"/>
<dbReference type="GO" id="GO:0005634">
    <property type="term" value="C:nucleus"/>
    <property type="evidence" value="ECO:0007669"/>
    <property type="project" value="EnsemblFungi"/>
</dbReference>
<evidence type="ECO:0000313" key="6">
    <source>
        <dbReference type="Proteomes" id="UP000092555"/>
    </source>
</evidence>
<feature type="repeat" description="HEAT" evidence="3">
    <location>
        <begin position="49"/>
        <end position="83"/>
    </location>
</feature>
<comment type="similarity">
    <text evidence="2">Belongs to the phosphatase 2A regulatory subunit A family.</text>
</comment>
<feature type="repeat" description="HEAT" evidence="3">
    <location>
        <begin position="378"/>
        <end position="416"/>
    </location>
</feature>
<dbReference type="GO" id="GO:0090443">
    <property type="term" value="C:FAR/SIN/STRIPAK complex"/>
    <property type="evidence" value="ECO:0007669"/>
    <property type="project" value="EnsemblFungi"/>
</dbReference>
<evidence type="ECO:0000313" key="5">
    <source>
        <dbReference type="EMBL" id="OBA20965.1"/>
    </source>
</evidence>
<dbReference type="Pfam" id="PF02985">
    <property type="entry name" value="HEAT"/>
    <property type="match status" value="1"/>
</dbReference>
<evidence type="ECO:0000256" key="3">
    <source>
        <dbReference type="PROSITE-ProRule" id="PRU00103"/>
    </source>
</evidence>
<dbReference type="PANTHER" id="PTHR10648">
    <property type="entry name" value="SERINE/THREONINE-PROTEIN PHOSPHATASE PP2A 65 KDA REGULATORY SUBUNIT"/>
    <property type="match status" value="1"/>
</dbReference>
<gene>
    <name evidence="5" type="ORF">METBIDRAFT_41720</name>
</gene>
<dbReference type="GO" id="GO:0110085">
    <property type="term" value="C:mitotic actomyosin contractile ring"/>
    <property type="evidence" value="ECO:0007669"/>
    <property type="project" value="EnsemblFungi"/>
</dbReference>
<evidence type="ECO:0000256" key="2">
    <source>
        <dbReference type="ARBA" id="ARBA00038332"/>
    </source>
</evidence>
<evidence type="ECO:0000259" key="4">
    <source>
        <dbReference type="Pfam" id="PF22646"/>
    </source>
</evidence>
<evidence type="ECO:0000256" key="1">
    <source>
        <dbReference type="ARBA" id="ARBA00022737"/>
    </source>
</evidence>
<dbReference type="PANTHER" id="PTHR10648:SF4">
    <property type="entry name" value="PROTEIN PHOSPHATASE 2 (FORMERLY 2A), REGULATORY SUBUNIT A, BETA ISOFORM-RELATED"/>
    <property type="match status" value="1"/>
</dbReference>
<protein>
    <submittedName>
        <fullName evidence="5">ARM repeat-containing protein</fullName>
    </submittedName>
</protein>
<dbReference type="GO" id="GO:0030952">
    <property type="term" value="P:establishment or maintenance of cytoskeleton polarity"/>
    <property type="evidence" value="ECO:0007669"/>
    <property type="project" value="EnsemblFungi"/>
</dbReference>
<dbReference type="EMBL" id="LXTC01000003">
    <property type="protein sequence ID" value="OBA20965.1"/>
    <property type="molecule type" value="Genomic_DNA"/>
</dbReference>
<name>A0A1A0HAD5_9ASCO</name>
<dbReference type="Pfam" id="PF22646">
    <property type="entry name" value="PPP2R1A-like_HEAT"/>
    <property type="match status" value="2"/>
</dbReference>
<feature type="repeat" description="HEAT" evidence="3">
    <location>
        <begin position="549"/>
        <end position="586"/>
    </location>
</feature>
<dbReference type="PROSITE" id="PS50077">
    <property type="entry name" value="HEAT_REPEAT"/>
    <property type="match status" value="6"/>
</dbReference>
<dbReference type="GO" id="GO:0006417">
    <property type="term" value="P:regulation of translation"/>
    <property type="evidence" value="ECO:0007669"/>
    <property type="project" value="EnsemblFungi"/>
</dbReference>
<dbReference type="SUPFAM" id="SSF48371">
    <property type="entry name" value="ARM repeat"/>
    <property type="match status" value="1"/>
</dbReference>
<comment type="caution">
    <text evidence="5">The sequence shown here is derived from an EMBL/GenBank/DDBJ whole genome shotgun (WGS) entry which is preliminary data.</text>
</comment>
<sequence length="628" mass="69316">METSNDDLFPLALLIDELKHDDVANRVAAMQKLDAIAIALGPERALNELVPFLNDVVQDDEEEVFAVMAEKLGGFVPLVGGHAHCEPLVRVLAVLLSMEEPIVRDNAVASLNQIGAELTDAEANGLFLDMVRDLAQGDWFLKKVSLCGLFKAVIVRVSATVRRELLVLYHGLVADDSPMVRRSAAKHLPVLIDHMTRATRENPASADRVDDTDLEIISKMFHLLINDSQDSVKLLSIDVLLSILRFFHSVADQSHNSDCLVSALKLIKDDSWRVRYAAADKFAEIAACFAASALDLLKLSDPFVGLMKDNEAEVRKAIASQLPAFCKLLNDPELTEKKIIPVVSLLSQDSHENVRAALASTVTGLCPILSEESTIDKLLPIFLNMLKDEFPDVRLNIISNLSIVNDTIGINLLSTSLLPAITELAQDSKWRVRLAIIEYIPKLANQLGEPFFNNELLTLCMSWLWDPVYAVRDAAVNNLRDLTVIFGSAWAEEHIVTRLLNIKDEKISDEDEGSAGQVDFSNFIIRITCLFVVSKLTPVIDQSVVVNKIIPFVSHLTADPVPNIRFNVAKSYLVIVEALVKAPGSDVTELIDNEIMLNLNVLQGDADVDVRYYANSSLESIMGLSQKV</sequence>
<organism evidence="5 6">
    <name type="scientific">Metschnikowia bicuspidata var. bicuspidata NRRL YB-4993</name>
    <dbReference type="NCBI Taxonomy" id="869754"/>
    <lineage>
        <taxon>Eukaryota</taxon>
        <taxon>Fungi</taxon>
        <taxon>Dikarya</taxon>
        <taxon>Ascomycota</taxon>
        <taxon>Saccharomycotina</taxon>
        <taxon>Pichiomycetes</taxon>
        <taxon>Metschnikowiaceae</taxon>
        <taxon>Metschnikowia</taxon>
    </lineage>
</organism>
<dbReference type="GO" id="GO:0005934">
    <property type="term" value="C:cellular bud tip"/>
    <property type="evidence" value="ECO:0007669"/>
    <property type="project" value="EnsemblFungi"/>
</dbReference>
<feature type="domain" description="Phosphatase PP2A regulatory subunit A/Splicing factor 3B subunit 1-like HEAT repeat" evidence="4">
    <location>
        <begin position="298"/>
        <end position="369"/>
    </location>
</feature>
<dbReference type="GO" id="GO:0007094">
    <property type="term" value="P:mitotic spindle assembly checkpoint signaling"/>
    <property type="evidence" value="ECO:0007669"/>
    <property type="project" value="EnsemblFungi"/>
</dbReference>
<dbReference type="InterPro" id="IPR011989">
    <property type="entry name" value="ARM-like"/>
</dbReference>
<dbReference type="FunFam" id="1.25.10.10:FF:000062">
    <property type="entry name" value="Serine/threonine-protein phosphatase 2A regulatory subunit A alpha isoform"/>
    <property type="match status" value="1"/>
</dbReference>
<accession>A0A1A0HAD5</accession>
<dbReference type="RefSeq" id="XP_018711475.1">
    <property type="nucleotide sequence ID" value="XM_018857444.1"/>
</dbReference>
<dbReference type="GO" id="GO:0043332">
    <property type="term" value="C:mating projection tip"/>
    <property type="evidence" value="ECO:0007669"/>
    <property type="project" value="EnsemblFungi"/>
</dbReference>
<dbReference type="GO" id="GO:0005816">
    <property type="term" value="C:spindle pole body"/>
    <property type="evidence" value="ECO:0007669"/>
    <property type="project" value="EnsemblFungi"/>
</dbReference>